<organism evidence="1 2">
    <name type="scientific">Algoriphagus boritolerans DSM 17298 = JCM 18970</name>
    <dbReference type="NCBI Taxonomy" id="1120964"/>
    <lineage>
        <taxon>Bacteria</taxon>
        <taxon>Pseudomonadati</taxon>
        <taxon>Bacteroidota</taxon>
        <taxon>Cytophagia</taxon>
        <taxon>Cytophagales</taxon>
        <taxon>Cyclobacteriaceae</taxon>
        <taxon>Algoriphagus</taxon>
    </lineage>
</organism>
<dbReference type="EMBL" id="FNVR01000026">
    <property type="protein sequence ID" value="SEG33792.1"/>
    <property type="molecule type" value="Genomic_DNA"/>
</dbReference>
<accession>A0A1H5ZBW9</accession>
<dbReference type="OrthoDB" id="9804482at2"/>
<gene>
    <name evidence="1" type="ORF">SAMN03080598_03427</name>
</gene>
<dbReference type="RefSeq" id="WP_103926036.1">
    <property type="nucleotide sequence ID" value="NZ_BBFN01000034.1"/>
</dbReference>
<evidence type="ECO:0000313" key="1">
    <source>
        <dbReference type="EMBL" id="SEG33792.1"/>
    </source>
</evidence>
<dbReference type="AlphaFoldDB" id="A0A1H5ZBW9"/>
<reference evidence="2" key="1">
    <citation type="submission" date="2016-10" db="EMBL/GenBank/DDBJ databases">
        <authorList>
            <person name="Varghese N."/>
            <person name="Submissions S."/>
        </authorList>
    </citation>
    <scope>NUCLEOTIDE SEQUENCE [LARGE SCALE GENOMIC DNA]</scope>
    <source>
        <strain evidence="2">DSM 17298</strain>
    </source>
</reference>
<dbReference type="Proteomes" id="UP000236736">
    <property type="component" value="Unassembled WGS sequence"/>
</dbReference>
<proteinExistence type="predicted"/>
<protein>
    <submittedName>
        <fullName evidence="1">DNA repair protein RadC</fullName>
    </submittedName>
</protein>
<evidence type="ECO:0000313" key="2">
    <source>
        <dbReference type="Proteomes" id="UP000236736"/>
    </source>
</evidence>
<keyword evidence="2" id="KW-1185">Reference proteome</keyword>
<dbReference type="STRING" id="1120964.GCA_001313265_05503"/>
<sequence>MEALTKSFHFNEVAEITLAYRPKIKVSQRPKVTCSRQVYDVLLKFWNSDSLEYIEQFQKRNKKRVFLAKKQEG</sequence>
<name>A0A1H5ZBW9_9BACT</name>